<dbReference type="Pfam" id="PF01327">
    <property type="entry name" value="Pep_deformylase"/>
    <property type="match status" value="1"/>
</dbReference>
<dbReference type="GO" id="GO:0046872">
    <property type="term" value="F:metal ion binding"/>
    <property type="evidence" value="ECO:0007669"/>
    <property type="project" value="UniProtKB-KW"/>
</dbReference>
<dbReference type="PANTHER" id="PTHR10458:SF22">
    <property type="entry name" value="PEPTIDE DEFORMYLASE"/>
    <property type="match status" value="1"/>
</dbReference>
<dbReference type="AlphaFoldDB" id="A0A3Q9CKN8"/>
<dbReference type="GO" id="GO:0006412">
    <property type="term" value="P:translation"/>
    <property type="evidence" value="ECO:0007669"/>
    <property type="project" value="UniProtKB-UniRule"/>
</dbReference>
<evidence type="ECO:0000313" key="4">
    <source>
        <dbReference type="Proteomes" id="UP000274458"/>
    </source>
</evidence>
<evidence type="ECO:0000256" key="1">
    <source>
        <dbReference type="ARBA" id="ARBA00010759"/>
    </source>
</evidence>
<proteinExistence type="inferred from homology"/>
<evidence type="ECO:0000256" key="2">
    <source>
        <dbReference type="HAMAP-Rule" id="MF_00163"/>
    </source>
</evidence>
<reference evidence="3 4" key="1">
    <citation type="journal article" date="2018" name="Genome Biol. Evol.">
        <title>Partnering With a Pest: Genomes of Hemlock Woolly Adelgid Symbionts Reveal Atypical Nutritional Provisioning Patterns in Dual-Obligate Bacteria.</title>
        <authorList>
            <person name="Weglarz K.M."/>
            <person name="Havill N.P."/>
            <person name="Burke G.R."/>
            <person name="von Dohlen C.D."/>
        </authorList>
    </citation>
    <scope>NUCLEOTIDE SEQUENCE [LARGE SCALE GENOMIC DNA]</scope>
    <source>
        <strain evidence="3">ENA</strain>
    </source>
</reference>
<dbReference type="HAMAP" id="MF_00163">
    <property type="entry name" value="Pep_deformylase"/>
    <property type="match status" value="1"/>
</dbReference>
<protein>
    <recommendedName>
        <fullName evidence="2">Peptide deformylase</fullName>
        <shortName evidence="2">PDF</shortName>
        <ecNumber evidence="2">3.5.1.88</ecNumber>
    </recommendedName>
    <alternativeName>
        <fullName evidence="2">Polypeptide deformylase</fullName>
    </alternativeName>
</protein>
<dbReference type="CDD" id="cd00487">
    <property type="entry name" value="Pep_deformylase"/>
    <property type="match status" value="1"/>
</dbReference>
<feature type="binding site" evidence="2">
    <location>
        <position position="133"/>
    </location>
    <ligand>
        <name>Fe cation</name>
        <dbReference type="ChEBI" id="CHEBI:24875"/>
    </ligand>
</feature>
<dbReference type="PRINTS" id="PR01576">
    <property type="entry name" value="PDEFORMYLASE"/>
</dbReference>
<keyword evidence="4" id="KW-1185">Reference proteome</keyword>
<dbReference type="PANTHER" id="PTHR10458">
    <property type="entry name" value="PEPTIDE DEFORMYLASE"/>
    <property type="match status" value="1"/>
</dbReference>
<sequence length="162" mass="18955">MSKLKILYYPNKKLRLKAKKVNSFNKKNHILIKNMLKTMYINLGVGLAATQINVQKRIIVIDISRNNNNPLVLINPKFLYKNKIIYNPEGCLSIPNYINVIPRFKEIIIKAYNQYGKLFKLHAFDLLSLCIQHEMDHLIGKLFIDYLPSSEKEIIKNKILKI</sequence>
<feature type="binding site" evidence="2">
    <location>
        <position position="137"/>
    </location>
    <ligand>
        <name>Fe cation</name>
        <dbReference type="ChEBI" id="CHEBI:24875"/>
    </ligand>
</feature>
<evidence type="ECO:0000313" key="3">
    <source>
        <dbReference type="EMBL" id="AZP36194.1"/>
    </source>
</evidence>
<keyword evidence="2" id="KW-0408">Iron</keyword>
<keyword evidence="2" id="KW-0648">Protein biosynthesis</keyword>
<dbReference type="Proteomes" id="UP000274458">
    <property type="component" value="Chromosome"/>
</dbReference>
<dbReference type="InterPro" id="IPR023635">
    <property type="entry name" value="Peptide_deformylase"/>
</dbReference>
<dbReference type="OrthoDB" id="9804313at2"/>
<dbReference type="PIRSF" id="PIRSF004749">
    <property type="entry name" value="Pep_def"/>
    <property type="match status" value="1"/>
</dbReference>
<dbReference type="KEGG" id="aade:C3B56_00074"/>
<dbReference type="GO" id="GO:0042586">
    <property type="term" value="F:peptide deformylase activity"/>
    <property type="evidence" value="ECO:0007669"/>
    <property type="project" value="UniProtKB-UniRule"/>
</dbReference>
<gene>
    <name evidence="2 3" type="primary">def</name>
    <name evidence="3" type="ORF">C3B56_00074</name>
</gene>
<keyword evidence="2" id="KW-0479">Metal-binding</keyword>
<keyword evidence="2 3" id="KW-0378">Hydrolase</keyword>
<feature type="binding site" evidence="2">
    <location>
        <position position="91"/>
    </location>
    <ligand>
        <name>Fe cation</name>
        <dbReference type="ChEBI" id="CHEBI:24875"/>
    </ligand>
</feature>
<dbReference type="NCBIfam" id="NF001159">
    <property type="entry name" value="PRK00150.1-3"/>
    <property type="match status" value="1"/>
</dbReference>
<comment type="similarity">
    <text evidence="1 2">Belongs to the polypeptide deformylase family.</text>
</comment>
<comment type="cofactor">
    <cofactor evidence="2">
        <name>Fe(2+)</name>
        <dbReference type="ChEBI" id="CHEBI:29033"/>
    </cofactor>
    <text evidence="2">Binds 1 Fe(2+) ion.</text>
</comment>
<dbReference type="EC" id="3.5.1.88" evidence="2"/>
<dbReference type="NCBIfam" id="TIGR00079">
    <property type="entry name" value="pept_deformyl"/>
    <property type="match status" value="1"/>
</dbReference>
<comment type="function">
    <text evidence="2">Removes the formyl group from the N-terminal Met of newly synthesized proteins. Requires at least a dipeptide for an efficient rate of reaction. N-terminal L-methionine is a prerequisite for activity but the enzyme has broad specificity at other positions.</text>
</comment>
<comment type="catalytic activity">
    <reaction evidence="2">
        <text>N-terminal N-formyl-L-methionyl-[peptide] + H2O = N-terminal L-methionyl-[peptide] + formate</text>
        <dbReference type="Rhea" id="RHEA:24420"/>
        <dbReference type="Rhea" id="RHEA-COMP:10639"/>
        <dbReference type="Rhea" id="RHEA-COMP:10640"/>
        <dbReference type="ChEBI" id="CHEBI:15377"/>
        <dbReference type="ChEBI" id="CHEBI:15740"/>
        <dbReference type="ChEBI" id="CHEBI:49298"/>
        <dbReference type="ChEBI" id="CHEBI:64731"/>
        <dbReference type="EC" id="3.5.1.88"/>
    </reaction>
</comment>
<dbReference type="Gene3D" id="3.90.45.10">
    <property type="entry name" value="Peptide deformylase"/>
    <property type="match status" value="1"/>
</dbReference>
<feature type="active site" evidence="2">
    <location>
        <position position="134"/>
    </location>
</feature>
<dbReference type="SUPFAM" id="SSF56420">
    <property type="entry name" value="Peptide deformylase"/>
    <property type="match status" value="1"/>
</dbReference>
<dbReference type="RefSeq" id="WP_126071460.1">
    <property type="nucleotide sequence ID" value="NZ_CP026513.1"/>
</dbReference>
<accession>A0A3Q9CKN8</accession>
<name>A0A3Q9CKN8_9ENTR</name>
<organism evidence="3 4">
    <name type="scientific">Candidatus Annandia adelgestsuga</name>
    <dbReference type="NCBI Taxonomy" id="1302411"/>
    <lineage>
        <taxon>Bacteria</taxon>
        <taxon>Pseudomonadati</taxon>
        <taxon>Pseudomonadota</taxon>
        <taxon>Gammaproteobacteria</taxon>
        <taxon>Enterobacterales</taxon>
        <taxon>Enterobacteriaceae</taxon>
        <taxon>Candidatus Annandia</taxon>
    </lineage>
</organism>
<dbReference type="InterPro" id="IPR036821">
    <property type="entry name" value="Peptide_deformylase_sf"/>
</dbReference>
<dbReference type="EMBL" id="CP026513">
    <property type="protein sequence ID" value="AZP36194.1"/>
    <property type="molecule type" value="Genomic_DNA"/>
</dbReference>